<dbReference type="AlphaFoldDB" id="A0AAD4H7I1"/>
<feature type="non-terminal residue" evidence="7">
    <location>
        <position position="1"/>
    </location>
</feature>
<dbReference type="PANTHER" id="PTHR42695:SF5">
    <property type="entry name" value="GLUTAMINE AMIDOTRANSFERASE YLR126C-RELATED"/>
    <property type="match status" value="1"/>
</dbReference>
<dbReference type="Gene3D" id="3.40.50.880">
    <property type="match status" value="1"/>
</dbReference>
<dbReference type="GO" id="GO:0005829">
    <property type="term" value="C:cytosol"/>
    <property type="evidence" value="ECO:0007669"/>
    <property type="project" value="TreeGrafter"/>
</dbReference>
<organism evidence="7 8">
    <name type="scientific">Linnemannia exigua</name>
    <dbReference type="NCBI Taxonomy" id="604196"/>
    <lineage>
        <taxon>Eukaryota</taxon>
        <taxon>Fungi</taxon>
        <taxon>Fungi incertae sedis</taxon>
        <taxon>Mucoromycota</taxon>
        <taxon>Mortierellomycotina</taxon>
        <taxon>Mortierellomycetes</taxon>
        <taxon>Mortierellales</taxon>
        <taxon>Mortierellaceae</taxon>
        <taxon>Linnemannia</taxon>
    </lineage>
</organism>
<dbReference type="InterPro" id="IPR036899">
    <property type="entry name" value="Ribosomal_uL13_sf"/>
</dbReference>
<dbReference type="SUPFAM" id="SSF52161">
    <property type="entry name" value="Ribosomal protein L13"/>
    <property type="match status" value="1"/>
</dbReference>
<dbReference type="PANTHER" id="PTHR42695">
    <property type="entry name" value="GLUTAMINE AMIDOTRANSFERASE YLR126C-RELATED"/>
    <property type="match status" value="1"/>
</dbReference>
<protein>
    <submittedName>
        <fullName evidence="7">60S ribosomal protein L16B</fullName>
    </submittedName>
</protein>
<dbReference type="InterPro" id="IPR023563">
    <property type="entry name" value="Ribosomal_uL13_CS"/>
</dbReference>
<evidence type="ECO:0000256" key="4">
    <source>
        <dbReference type="RuleBase" id="RU003877"/>
    </source>
</evidence>
<dbReference type="CDD" id="cd00392">
    <property type="entry name" value="Ribosomal_L13"/>
    <property type="match status" value="1"/>
</dbReference>
<keyword evidence="2 4" id="KW-0689">Ribosomal protein</keyword>
<gene>
    <name evidence="7" type="primary">RPL16B_2</name>
    <name evidence="7" type="ORF">BGZ95_009932</name>
</gene>
<dbReference type="Pfam" id="PF00117">
    <property type="entry name" value="GATase"/>
    <property type="match status" value="1"/>
</dbReference>
<dbReference type="GO" id="GO:0015934">
    <property type="term" value="C:large ribosomal subunit"/>
    <property type="evidence" value="ECO:0007669"/>
    <property type="project" value="InterPro"/>
</dbReference>
<feature type="chain" id="PRO_5042276715" evidence="5">
    <location>
        <begin position="26"/>
        <end position="390"/>
    </location>
</feature>
<reference evidence="7" key="1">
    <citation type="journal article" date="2020" name="Fungal Divers.">
        <title>Resolving the Mortierellaceae phylogeny through synthesis of multi-gene phylogenetics and phylogenomics.</title>
        <authorList>
            <person name="Vandepol N."/>
            <person name="Liber J."/>
            <person name="Desiro A."/>
            <person name="Na H."/>
            <person name="Kennedy M."/>
            <person name="Barry K."/>
            <person name="Grigoriev I.V."/>
            <person name="Miller A.N."/>
            <person name="O'Donnell K."/>
            <person name="Stajich J.E."/>
            <person name="Bonito G."/>
        </authorList>
    </citation>
    <scope>NUCLEOTIDE SEQUENCE</scope>
    <source>
        <strain evidence="7">NRRL 28262</strain>
    </source>
</reference>
<evidence type="ECO:0000313" key="8">
    <source>
        <dbReference type="Proteomes" id="UP001194580"/>
    </source>
</evidence>
<evidence type="ECO:0000256" key="5">
    <source>
        <dbReference type="SAM" id="SignalP"/>
    </source>
</evidence>
<dbReference type="EMBL" id="JAAAIL010000625">
    <property type="protein sequence ID" value="KAG0274286.1"/>
    <property type="molecule type" value="Genomic_DNA"/>
</dbReference>
<evidence type="ECO:0000256" key="2">
    <source>
        <dbReference type="ARBA" id="ARBA00022980"/>
    </source>
</evidence>
<dbReference type="InterPro" id="IPR044992">
    <property type="entry name" value="ChyE-like"/>
</dbReference>
<proteinExistence type="inferred from homology"/>
<dbReference type="InterPro" id="IPR005822">
    <property type="entry name" value="Ribosomal_uL13"/>
</dbReference>
<evidence type="ECO:0000256" key="1">
    <source>
        <dbReference type="ARBA" id="ARBA00006227"/>
    </source>
</evidence>
<evidence type="ECO:0000259" key="6">
    <source>
        <dbReference type="Pfam" id="PF00117"/>
    </source>
</evidence>
<accession>A0AAD4H7I1</accession>
<evidence type="ECO:0000313" key="7">
    <source>
        <dbReference type="EMBL" id="KAG0274286.1"/>
    </source>
</evidence>
<dbReference type="GO" id="GO:0003735">
    <property type="term" value="F:structural constituent of ribosome"/>
    <property type="evidence" value="ECO:0007669"/>
    <property type="project" value="InterPro"/>
</dbReference>
<dbReference type="GO" id="GO:0006412">
    <property type="term" value="P:translation"/>
    <property type="evidence" value="ECO:0007669"/>
    <property type="project" value="InterPro"/>
</dbReference>
<dbReference type="InterPro" id="IPR017926">
    <property type="entry name" value="GATASE"/>
</dbReference>
<keyword evidence="8" id="KW-1185">Reference proteome</keyword>
<dbReference type="PROSITE" id="PS51273">
    <property type="entry name" value="GATASE_TYPE_1"/>
    <property type="match status" value="1"/>
</dbReference>
<dbReference type="NCBIfam" id="TIGR01077">
    <property type="entry name" value="L13_A_E"/>
    <property type="match status" value="1"/>
</dbReference>
<dbReference type="FunFam" id="3.90.1180.10:FF:000002">
    <property type="entry name" value="60S ribosomal protein L16"/>
    <property type="match status" value="1"/>
</dbReference>
<dbReference type="Gene3D" id="3.90.1180.10">
    <property type="entry name" value="Ribosomal protein L13"/>
    <property type="match status" value="1"/>
</dbReference>
<dbReference type="SUPFAM" id="SSF52317">
    <property type="entry name" value="Class I glutamine amidotransferase-like"/>
    <property type="match status" value="1"/>
</dbReference>
<dbReference type="CDD" id="cd01741">
    <property type="entry name" value="GATase1_1"/>
    <property type="match status" value="1"/>
</dbReference>
<feature type="signal peptide" evidence="5">
    <location>
        <begin position="1"/>
        <end position="25"/>
    </location>
</feature>
<evidence type="ECO:0000256" key="3">
    <source>
        <dbReference type="ARBA" id="ARBA00023274"/>
    </source>
</evidence>
<dbReference type="HAMAP" id="MF_01366">
    <property type="entry name" value="Ribosomal_uL13"/>
    <property type="match status" value="1"/>
</dbReference>
<dbReference type="InterPro" id="IPR029062">
    <property type="entry name" value="Class_I_gatase-like"/>
</dbReference>
<keyword evidence="3 4" id="KW-0687">Ribonucleoprotein</keyword>
<dbReference type="PROSITE" id="PS00783">
    <property type="entry name" value="RIBOSOMAL_L13"/>
    <property type="match status" value="1"/>
</dbReference>
<dbReference type="GO" id="GO:0005634">
    <property type="term" value="C:nucleus"/>
    <property type="evidence" value="ECO:0007669"/>
    <property type="project" value="TreeGrafter"/>
</dbReference>
<dbReference type="Pfam" id="PF00572">
    <property type="entry name" value="Ribosomal_L13"/>
    <property type="match status" value="1"/>
</dbReference>
<comment type="similarity">
    <text evidence="1 4">Belongs to the universal ribosomal protein uL13 family.</text>
</comment>
<keyword evidence="5" id="KW-0732">Signal</keyword>
<dbReference type="InterPro" id="IPR005755">
    <property type="entry name" value="Ribosomal_uL13_euk/arc"/>
</dbReference>
<sequence>MTITNAKAPIRVALLVCGTPIPAVAEPYGEYPAIFNNLLQDGLKELQERKTVGSDTELVLEGFDVREDHYPERLSDYDGILISGSASNAYDDLPWINKLVDYVANFPRNNEAPKVVGICFGHQIIGRAFKANVSKSTRGWELGWTLTDFTEEGKKFWKEESMRIQELHQDVVHDVPAGFVLLASTAHTTNQSMISEDSRIVTLQGHPEFTGPIMREFIKVRTANGTFNKELSEASMKVVDNPLDRATVAARIVDFVVVIDGKGHLLGRLASIVAKQALTGQRVVVVRCEELNVSGSFFRNKLKYHAFLRKRCVVNPARGAFHFRAPSRIFYRAIRGMVPHKTARGAAALDRIKLFEGVPPPYDRMKRMVVPSALRVLKLKPGRKYCTIKR</sequence>
<comment type="caution">
    <text evidence="7">The sequence shown here is derived from an EMBL/GenBank/DDBJ whole genome shotgun (WGS) entry which is preliminary data.</text>
</comment>
<feature type="domain" description="Glutamine amidotransferase" evidence="6">
    <location>
        <begin position="69"/>
        <end position="211"/>
    </location>
</feature>
<dbReference type="Proteomes" id="UP001194580">
    <property type="component" value="Unassembled WGS sequence"/>
</dbReference>
<name>A0AAD4H7I1_9FUNG</name>